<keyword evidence="1" id="KW-0472">Membrane</keyword>
<sequence length="191" mass="22308">MYLPSLKKILGESQFPGQQENEEVCLVIRQHWFVFFMRLTLWLLFAAILLATDWYIGRYAPVLANSPYAEIVSLIKSIYLMFLMLGLLMLWTIYYLNMQIVTNERLVDIDQHSLLHHKISELYLSRMQDVTAEVKGLFPTFFNYGNVYIQSAAEVERFVFTNIPNPTAVAKLISDLYEKLPVDEKQKGRTE</sequence>
<comment type="caution">
    <text evidence="2">The sequence shown here is derived from an EMBL/GenBank/DDBJ whole genome shotgun (WGS) entry which is preliminary data.</text>
</comment>
<gene>
    <name evidence="2" type="ORF">A2720_04605</name>
</gene>
<dbReference type="EMBL" id="MFEL01000018">
    <property type="protein sequence ID" value="OGE80810.1"/>
    <property type="molecule type" value="Genomic_DNA"/>
</dbReference>
<dbReference type="STRING" id="1817825.A2720_04605"/>
<keyword evidence="1" id="KW-0812">Transmembrane</keyword>
<evidence type="ECO:0000313" key="3">
    <source>
        <dbReference type="Proteomes" id="UP000178892"/>
    </source>
</evidence>
<evidence type="ECO:0000256" key="1">
    <source>
        <dbReference type="SAM" id="Phobius"/>
    </source>
</evidence>
<dbReference type="PANTHER" id="PTHR37938">
    <property type="entry name" value="BLL0215 PROTEIN"/>
    <property type="match status" value="1"/>
</dbReference>
<evidence type="ECO:0008006" key="4">
    <source>
        <dbReference type="Google" id="ProtNLM"/>
    </source>
</evidence>
<dbReference type="AlphaFoldDB" id="A0A1F5NU00"/>
<organism evidence="2 3">
    <name type="scientific">Candidatus Doudnabacteria bacterium RIFCSPHIGHO2_01_FULL_46_24</name>
    <dbReference type="NCBI Taxonomy" id="1817825"/>
    <lineage>
        <taxon>Bacteria</taxon>
        <taxon>Candidatus Doudnaibacteriota</taxon>
    </lineage>
</organism>
<feature type="transmembrane region" description="Helical" evidence="1">
    <location>
        <begin position="77"/>
        <end position="96"/>
    </location>
</feature>
<name>A0A1F5NU00_9BACT</name>
<dbReference type="Proteomes" id="UP000178892">
    <property type="component" value="Unassembled WGS sequence"/>
</dbReference>
<keyword evidence="1" id="KW-1133">Transmembrane helix</keyword>
<reference evidence="2 3" key="1">
    <citation type="journal article" date="2016" name="Nat. Commun.">
        <title>Thousands of microbial genomes shed light on interconnected biogeochemical processes in an aquifer system.</title>
        <authorList>
            <person name="Anantharaman K."/>
            <person name="Brown C.T."/>
            <person name="Hug L.A."/>
            <person name="Sharon I."/>
            <person name="Castelle C.J."/>
            <person name="Probst A.J."/>
            <person name="Thomas B.C."/>
            <person name="Singh A."/>
            <person name="Wilkins M.J."/>
            <person name="Karaoz U."/>
            <person name="Brodie E.L."/>
            <person name="Williams K.H."/>
            <person name="Hubbard S.S."/>
            <person name="Banfield J.F."/>
        </authorList>
    </citation>
    <scope>NUCLEOTIDE SEQUENCE [LARGE SCALE GENOMIC DNA]</scope>
</reference>
<protein>
    <recommendedName>
        <fullName evidence="4">DUF304 domain-containing protein</fullName>
    </recommendedName>
</protein>
<accession>A0A1F5NU00</accession>
<proteinExistence type="predicted"/>
<evidence type="ECO:0000313" key="2">
    <source>
        <dbReference type="EMBL" id="OGE80810.1"/>
    </source>
</evidence>
<dbReference type="PANTHER" id="PTHR37938:SF1">
    <property type="entry name" value="BLL0215 PROTEIN"/>
    <property type="match status" value="1"/>
</dbReference>
<feature type="transmembrane region" description="Helical" evidence="1">
    <location>
        <begin position="39"/>
        <end position="57"/>
    </location>
</feature>